<dbReference type="STRING" id="314230.DSM3645_01190"/>
<name>A3ZMV7_9BACT</name>
<dbReference type="AlphaFoldDB" id="A3ZMV7"/>
<reference evidence="1 2" key="1">
    <citation type="submission" date="2006-02" db="EMBL/GenBank/DDBJ databases">
        <authorList>
            <person name="Amann R."/>
            <person name="Ferriera S."/>
            <person name="Johnson J."/>
            <person name="Kravitz S."/>
            <person name="Halpern A."/>
            <person name="Remington K."/>
            <person name="Beeson K."/>
            <person name="Tran B."/>
            <person name="Rogers Y.-H."/>
            <person name="Friedman R."/>
            <person name="Venter J.C."/>
        </authorList>
    </citation>
    <scope>NUCLEOTIDE SEQUENCE [LARGE SCALE GENOMIC DNA]</scope>
    <source>
        <strain evidence="1 2">DSM 3645</strain>
    </source>
</reference>
<dbReference type="EMBL" id="AANZ01000002">
    <property type="protein sequence ID" value="EAQ82286.1"/>
    <property type="molecule type" value="Genomic_DNA"/>
</dbReference>
<sequence length="45" mass="5232">MIPEAVFFRSNRSNSSTLAKFFSKKQPTRNPAQFERLFLRPSNNA</sequence>
<protein>
    <submittedName>
        <fullName evidence="1">Uncharacterized protein</fullName>
    </submittedName>
</protein>
<accession>A3ZMV7</accession>
<gene>
    <name evidence="1" type="ORF">DSM3645_01190</name>
</gene>
<evidence type="ECO:0000313" key="2">
    <source>
        <dbReference type="Proteomes" id="UP000004358"/>
    </source>
</evidence>
<organism evidence="1 2">
    <name type="scientific">Blastopirellula marina DSM 3645</name>
    <dbReference type="NCBI Taxonomy" id="314230"/>
    <lineage>
        <taxon>Bacteria</taxon>
        <taxon>Pseudomonadati</taxon>
        <taxon>Planctomycetota</taxon>
        <taxon>Planctomycetia</taxon>
        <taxon>Pirellulales</taxon>
        <taxon>Pirellulaceae</taxon>
        <taxon>Blastopirellula</taxon>
    </lineage>
</organism>
<comment type="caution">
    <text evidence="1">The sequence shown here is derived from an EMBL/GenBank/DDBJ whole genome shotgun (WGS) entry which is preliminary data.</text>
</comment>
<evidence type="ECO:0000313" key="1">
    <source>
        <dbReference type="EMBL" id="EAQ82286.1"/>
    </source>
</evidence>
<proteinExistence type="predicted"/>
<dbReference type="HOGENOM" id="CLU_3196713_0_0_0"/>
<dbReference type="Proteomes" id="UP000004358">
    <property type="component" value="Unassembled WGS sequence"/>
</dbReference>